<dbReference type="STRING" id="7168.A0A182N0J7"/>
<dbReference type="VEuPathDB" id="VectorBase:ADIR001152"/>
<dbReference type="GO" id="GO:0006364">
    <property type="term" value="P:rRNA processing"/>
    <property type="evidence" value="ECO:0007669"/>
    <property type="project" value="TreeGrafter"/>
</dbReference>
<comment type="subcellular location">
    <subcellularLocation>
        <location evidence="5">Nucleus</location>
        <location evidence="5">Nucleolus</location>
    </subcellularLocation>
    <subcellularLocation>
        <location evidence="5">Nucleus</location>
        <location evidence="5">Nucleoplasm</location>
    </subcellularLocation>
</comment>
<accession>A0A182N0J7</accession>
<evidence type="ECO:0000256" key="2">
    <source>
        <dbReference type="ARBA" id="ARBA00018339"/>
    </source>
</evidence>
<dbReference type="AlphaFoldDB" id="A0A182N0J7"/>
<evidence type="ECO:0000256" key="5">
    <source>
        <dbReference type="PIRNR" id="PIRNR017302"/>
    </source>
</evidence>
<dbReference type="PANTHER" id="PTHR14211">
    <property type="entry name" value="GLIOMA SUPPRESSOR CANDIDATE REGION GENE 2"/>
    <property type="match status" value="1"/>
</dbReference>
<dbReference type="Pfam" id="PF07767">
    <property type="entry name" value="Nop53"/>
    <property type="match status" value="1"/>
</dbReference>
<evidence type="ECO:0000313" key="7">
    <source>
        <dbReference type="EnsemblMetazoa" id="ADIR001152-PA"/>
    </source>
</evidence>
<evidence type="ECO:0000256" key="3">
    <source>
        <dbReference type="ARBA" id="ARBA00022517"/>
    </source>
</evidence>
<feature type="region of interest" description="Disordered" evidence="6">
    <location>
        <begin position="250"/>
        <end position="282"/>
    </location>
</feature>
<protein>
    <recommendedName>
        <fullName evidence="2 5">Ribosome biogenesis protein NOP53</fullName>
    </recommendedName>
</protein>
<keyword evidence="3 5" id="KW-0690">Ribosome biogenesis</keyword>
<dbReference type="GO" id="GO:0005654">
    <property type="term" value="C:nucleoplasm"/>
    <property type="evidence" value="ECO:0007669"/>
    <property type="project" value="UniProtKB-SubCell"/>
</dbReference>
<feature type="region of interest" description="Disordered" evidence="6">
    <location>
        <begin position="99"/>
        <end position="127"/>
    </location>
</feature>
<name>A0A182N0J7_9DIPT</name>
<evidence type="ECO:0000256" key="6">
    <source>
        <dbReference type="SAM" id="MobiDB-lite"/>
    </source>
</evidence>
<dbReference type="GO" id="GO:0008097">
    <property type="term" value="F:5S rRNA binding"/>
    <property type="evidence" value="ECO:0007669"/>
    <property type="project" value="TreeGrafter"/>
</dbReference>
<keyword evidence="8" id="KW-1185">Reference proteome</keyword>
<dbReference type="InterPro" id="IPR011687">
    <property type="entry name" value="Nop53/GLTSCR2"/>
</dbReference>
<dbReference type="Proteomes" id="UP000075884">
    <property type="component" value="Unassembled WGS sequence"/>
</dbReference>
<reference evidence="8" key="1">
    <citation type="submission" date="2013-03" db="EMBL/GenBank/DDBJ databases">
        <title>The Genome Sequence of Anopheles dirus WRAIR2.</title>
        <authorList>
            <consortium name="The Broad Institute Genomics Platform"/>
            <person name="Neafsey D.E."/>
            <person name="Walton C."/>
            <person name="Walker B."/>
            <person name="Young S.K."/>
            <person name="Zeng Q."/>
            <person name="Gargeya S."/>
            <person name="Fitzgerald M."/>
            <person name="Haas B."/>
            <person name="Abouelleil A."/>
            <person name="Allen A.W."/>
            <person name="Alvarado L."/>
            <person name="Arachchi H.M."/>
            <person name="Berlin A.M."/>
            <person name="Chapman S.B."/>
            <person name="Gainer-Dewar J."/>
            <person name="Goldberg J."/>
            <person name="Griggs A."/>
            <person name="Gujja S."/>
            <person name="Hansen M."/>
            <person name="Howarth C."/>
            <person name="Imamovic A."/>
            <person name="Ireland A."/>
            <person name="Larimer J."/>
            <person name="McCowan C."/>
            <person name="Murphy C."/>
            <person name="Pearson M."/>
            <person name="Poon T.W."/>
            <person name="Priest M."/>
            <person name="Roberts A."/>
            <person name="Saif S."/>
            <person name="Shea T."/>
            <person name="Sisk P."/>
            <person name="Sykes S."/>
            <person name="Wortman J."/>
            <person name="Nusbaum C."/>
            <person name="Birren B."/>
        </authorList>
    </citation>
    <scope>NUCLEOTIDE SEQUENCE [LARGE SCALE GENOMIC DNA]</scope>
    <source>
        <strain evidence="8">WRAIR2</strain>
    </source>
</reference>
<evidence type="ECO:0000256" key="4">
    <source>
        <dbReference type="ARBA" id="ARBA00023242"/>
    </source>
</evidence>
<dbReference type="EnsemblMetazoa" id="ADIR001152-RA">
    <property type="protein sequence ID" value="ADIR001152-PA"/>
    <property type="gene ID" value="ADIR001152"/>
</dbReference>
<sequence length="414" mass="47949">MSKKHVSRKLKSSWRKHIDISDVEQFLEEQRQDERVGDVSISARSDAELFSVEKQPATAAKKKTLREIRRQKFEALPRSLLPLVNTSNVADPIVKRNVKKNRNPLPPVAQAPPRIHKKKSRSNVSKATAMDIWAQDPVPDELSSEWIGKDLVHHTMRNTGKPLVTNLPERMDDKERNVPMAIKLPKAGSSYNPAIDDYLKLTAKVVKQERVVIKKEEFLERNVTQKFGKMTPEEKERNALQEMTEGLLKTEQTDVKEEDADQATDTQADVKVPKRKKPVSKTKLRQRVQKYVEEKQVQQELNKLLEIEHVDEINKELEQQEQKLAKVMRKRVKRKQALRNKTDLPYDFVEPTQLSGSLRTIQPLNNLLATGVVKARKISIMTKTRAEIMRKERPIKRVRYTRKSHKVPLSERLD</sequence>
<keyword evidence="4 5" id="KW-0539">Nucleus</keyword>
<evidence type="ECO:0000256" key="1">
    <source>
        <dbReference type="ARBA" id="ARBA00008838"/>
    </source>
</evidence>
<dbReference type="PANTHER" id="PTHR14211:SF7">
    <property type="entry name" value="RIBOSOME BIOGENESIS PROTEIN NOP53"/>
    <property type="match status" value="1"/>
</dbReference>
<evidence type="ECO:0000313" key="8">
    <source>
        <dbReference type="Proteomes" id="UP000075884"/>
    </source>
</evidence>
<comment type="similarity">
    <text evidence="1 5">Belongs to the NOP53 family.</text>
</comment>
<feature type="compositionally biased region" description="Basic residues" evidence="6">
    <location>
        <begin position="273"/>
        <end position="282"/>
    </location>
</feature>
<reference evidence="7" key="2">
    <citation type="submission" date="2020-05" db="UniProtKB">
        <authorList>
            <consortium name="EnsemblMetazoa"/>
        </authorList>
    </citation>
    <scope>IDENTIFICATION</scope>
    <source>
        <strain evidence="7">WRAIR2</strain>
    </source>
</reference>
<organism evidence="7 8">
    <name type="scientific">Anopheles dirus</name>
    <dbReference type="NCBI Taxonomy" id="7168"/>
    <lineage>
        <taxon>Eukaryota</taxon>
        <taxon>Metazoa</taxon>
        <taxon>Ecdysozoa</taxon>
        <taxon>Arthropoda</taxon>
        <taxon>Hexapoda</taxon>
        <taxon>Insecta</taxon>
        <taxon>Pterygota</taxon>
        <taxon>Neoptera</taxon>
        <taxon>Endopterygota</taxon>
        <taxon>Diptera</taxon>
        <taxon>Nematocera</taxon>
        <taxon>Culicoidea</taxon>
        <taxon>Culicidae</taxon>
        <taxon>Anophelinae</taxon>
        <taxon>Anopheles</taxon>
    </lineage>
</organism>
<comment type="function">
    <text evidence="5">May play a role in ribosome biogenesis.</text>
</comment>
<dbReference type="GO" id="GO:0005730">
    <property type="term" value="C:nucleolus"/>
    <property type="evidence" value="ECO:0007669"/>
    <property type="project" value="UniProtKB-SubCell"/>
</dbReference>
<dbReference type="PIRSF" id="PIRSF017302">
    <property type="entry name" value="Gltscr2"/>
    <property type="match status" value="1"/>
</dbReference>
<dbReference type="GO" id="GO:0000027">
    <property type="term" value="P:ribosomal large subunit assembly"/>
    <property type="evidence" value="ECO:0007669"/>
    <property type="project" value="UniProtKB-UniRule"/>
</dbReference>
<proteinExistence type="inferred from homology"/>